<protein>
    <submittedName>
        <fullName evidence="2">Uncharacterized protein</fullName>
    </submittedName>
</protein>
<evidence type="ECO:0000313" key="2">
    <source>
        <dbReference type="EMBL" id="TVS90636.1"/>
    </source>
</evidence>
<accession>A0A557XX16</accession>
<dbReference type="Proteomes" id="UP000320513">
    <property type="component" value="Unassembled WGS sequence"/>
</dbReference>
<dbReference type="AlphaFoldDB" id="A0A557XX16"/>
<dbReference type="RefSeq" id="WP_144950601.1">
    <property type="nucleotide sequence ID" value="NZ_VMQU01000026.1"/>
</dbReference>
<feature type="region of interest" description="Disordered" evidence="1">
    <location>
        <begin position="1"/>
        <end position="35"/>
    </location>
</feature>
<reference evidence="2 3" key="1">
    <citation type="submission" date="2019-07" db="EMBL/GenBank/DDBJ databases">
        <title>New Mycobacterium species.</title>
        <authorList>
            <person name="Tortoli E."/>
            <person name="Ghielmetti G."/>
            <person name="Friedel U."/>
            <person name="Trovato A."/>
        </authorList>
    </citation>
    <scope>NUCLEOTIDE SEQUENCE [LARGE SCALE GENOMIC DNA]</scope>
    <source>
        <strain evidence="2 3">16-83</strain>
    </source>
</reference>
<keyword evidence="3" id="KW-1185">Reference proteome</keyword>
<feature type="compositionally biased region" description="Basic and acidic residues" evidence="1">
    <location>
        <begin position="17"/>
        <end position="28"/>
    </location>
</feature>
<dbReference type="EMBL" id="VMQU01000026">
    <property type="protein sequence ID" value="TVS90636.1"/>
    <property type="molecule type" value="Genomic_DNA"/>
</dbReference>
<evidence type="ECO:0000256" key="1">
    <source>
        <dbReference type="SAM" id="MobiDB-lite"/>
    </source>
</evidence>
<gene>
    <name evidence="2" type="ORF">FPZ47_08415</name>
</gene>
<sequence>MASTLRQGQGLTEDAELDKAYRQLHDDPELVPAERISSDPVVALVADSGLPKHSRAGITKTTSGAT</sequence>
<feature type="compositionally biased region" description="Polar residues" evidence="1">
    <location>
        <begin position="1"/>
        <end position="10"/>
    </location>
</feature>
<evidence type="ECO:0000313" key="3">
    <source>
        <dbReference type="Proteomes" id="UP000320513"/>
    </source>
</evidence>
<name>A0A557XX16_9MYCO</name>
<proteinExistence type="predicted"/>
<comment type="caution">
    <text evidence="2">The sequence shown here is derived from an EMBL/GenBank/DDBJ whole genome shotgun (WGS) entry which is preliminary data.</text>
</comment>
<organism evidence="2 3">
    <name type="scientific">Mycobacterium helveticum</name>
    <dbReference type="NCBI Taxonomy" id="2592811"/>
    <lineage>
        <taxon>Bacteria</taxon>
        <taxon>Bacillati</taxon>
        <taxon>Actinomycetota</taxon>
        <taxon>Actinomycetes</taxon>
        <taxon>Mycobacteriales</taxon>
        <taxon>Mycobacteriaceae</taxon>
        <taxon>Mycobacterium</taxon>
    </lineage>
</organism>